<evidence type="ECO:0000256" key="2">
    <source>
        <dbReference type="ARBA" id="ARBA00022832"/>
    </source>
</evidence>
<keyword evidence="2" id="KW-0276">Fatty acid metabolism</keyword>
<dbReference type="NCBIfam" id="NF006008">
    <property type="entry name" value="PRK08139.1"/>
    <property type="match status" value="1"/>
</dbReference>
<accession>A0A2U8VZB8</accession>
<evidence type="ECO:0000256" key="4">
    <source>
        <dbReference type="ARBA" id="ARBA00023098"/>
    </source>
</evidence>
<evidence type="ECO:0000313" key="7">
    <source>
        <dbReference type="EMBL" id="AWN38701.1"/>
    </source>
</evidence>
<sequence length="265" mass="27633">MPAVAPSVPEPLLLREDADGIATLTLNRGAARNALSRGLMAALHGALDVIRDDRSVRVVVLRGAGPAFCAGHDLKEMRADPSADSVRALFEACSALMLAITRLPQPVIAQVHGVATAAGCQLVATCDLAICSEEARFATPGVQIGLFCSTPMVALSRAVPRKAAMEMLLLGEPIDAAEALRIGLVNRVVPASDLAAGARALAARIAAKAPRVLAIGKKAFGRQAELGLAEAYADASAVMTRNMLMAEAAEGIDAFLQKRPPRWDT</sequence>
<dbReference type="InterPro" id="IPR029045">
    <property type="entry name" value="ClpP/crotonase-like_dom_sf"/>
</dbReference>
<dbReference type="Gene3D" id="1.10.12.10">
    <property type="entry name" value="Lyase 2-enoyl-coa Hydratase, Chain A, domain 2"/>
    <property type="match status" value="1"/>
</dbReference>
<dbReference type="KEGG" id="meti:DK427_25695"/>
<evidence type="ECO:0000256" key="1">
    <source>
        <dbReference type="ARBA" id="ARBA00005254"/>
    </source>
</evidence>
<evidence type="ECO:0000256" key="3">
    <source>
        <dbReference type="ARBA" id="ARBA00022946"/>
    </source>
</evidence>
<dbReference type="InterPro" id="IPR052377">
    <property type="entry name" value="Mitochondrial_ECH-domain"/>
</dbReference>
<dbReference type="PANTHER" id="PTHR43602">
    <property type="match status" value="1"/>
</dbReference>
<comment type="similarity">
    <text evidence="1">Belongs to the enoyl-CoA hydratase/isomerase family.</text>
</comment>
<comment type="function">
    <text evidence="5">May play a role in fatty acid biosynthesis and insulin sensitivity.</text>
</comment>
<proteinExistence type="inferred from homology"/>
<dbReference type="GO" id="GO:0016836">
    <property type="term" value="F:hydro-lyase activity"/>
    <property type="evidence" value="ECO:0007669"/>
    <property type="project" value="TreeGrafter"/>
</dbReference>
<keyword evidence="8" id="KW-1185">Reference proteome</keyword>
<organism evidence="7 8">
    <name type="scientific">Methylobacterium radiodurans</name>
    <dbReference type="NCBI Taxonomy" id="2202828"/>
    <lineage>
        <taxon>Bacteria</taxon>
        <taxon>Pseudomonadati</taxon>
        <taxon>Pseudomonadota</taxon>
        <taxon>Alphaproteobacteria</taxon>
        <taxon>Hyphomicrobiales</taxon>
        <taxon>Methylobacteriaceae</taxon>
        <taxon>Methylobacterium</taxon>
    </lineage>
</organism>
<keyword evidence="4" id="KW-0443">Lipid metabolism</keyword>
<dbReference type="SUPFAM" id="SSF52096">
    <property type="entry name" value="ClpP/crotonase"/>
    <property type="match status" value="1"/>
</dbReference>
<dbReference type="PANTHER" id="PTHR43602:SF1">
    <property type="entry name" value="ENOYL-COA HYDRATASE DOMAIN-CONTAINING PROTEIN 3, MITOCHONDRIAL"/>
    <property type="match status" value="1"/>
</dbReference>
<dbReference type="GO" id="GO:0006631">
    <property type="term" value="P:fatty acid metabolic process"/>
    <property type="evidence" value="ECO:0007669"/>
    <property type="project" value="UniProtKB-KW"/>
</dbReference>
<keyword evidence="3" id="KW-0809">Transit peptide</keyword>
<name>A0A2U8VZB8_9HYPH</name>
<dbReference type="Proteomes" id="UP000246058">
    <property type="component" value="Chromosome"/>
</dbReference>
<evidence type="ECO:0000256" key="6">
    <source>
        <dbReference type="ARBA" id="ARBA00040545"/>
    </source>
</evidence>
<gene>
    <name evidence="7" type="ORF">DK427_25695</name>
</gene>
<dbReference type="EMBL" id="CP029551">
    <property type="protein sequence ID" value="AWN38701.1"/>
    <property type="molecule type" value="Genomic_DNA"/>
</dbReference>
<dbReference type="InterPro" id="IPR001753">
    <property type="entry name" value="Enoyl-CoA_hydra/iso"/>
</dbReference>
<protein>
    <recommendedName>
        <fullName evidence="6">Enoyl-CoA hydratase domain-containing protein 3, mitochondrial</fullName>
    </recommendedName>
</protein>
<dbReference type="CDD" id="cd06558">
    <property type="entry name" value="crotonase-like"/>
    <property type="match status" value="1"/>
</dbReference>
<dbReference type="Gene3D" id="3.90.226.10">
    <property type="entry name" value="2-enoyl-CoA Hydratase, Chain A, domain 1"/>
    <property type="match status" value="1"/>
</dbReference>
<dbReference type="RefSeq" id="WP_109953856.1">
    <property type="nucleotide sequence ID" value="NZ_CP029551.1"/>
</dbReference>
<dbReference type="AlphaFoldDB" id="A0A2U8VZB8"/>
<dbReference type="Pfam" id="PF00378">
    <property type="entry name" value="ECH_1"/>
    <property type="match status" value="1"/>
</dbReference>
<evidence type="ECO:0000313" key="8">
    <source>
        <dbReference type="Proteomes" id="UP000246058"/>
    </source>
</evidence>
<dbReference type="InterPro" id="IPR014748">
    <property type="entry name" value="Enoyl-CoA_hydra_C"/>
</dbReference>
<evidence type="ECO:0000256" key="5">
    <source>
        <dbReference type="ARBA" id="ARBA00037410"/>
    </source>
</evidence>
<reference evidence="7 8" key="1">
    <citation type="submission" date="2018-05" db="EMBL/GenBank/DDBJ databases">
        <title>Complete Genome Sequence of Methylobacterium sp. 17Sr1-43.</title>
        <authorList>
            <person name="Srinivasan S."/>
        </authorList>
    </citation>
    <scope>NUCLEOTIDE SEQUENCE [LARGE SCALE GENOMIC DNA]</scope>
    <source>
        <strain evidence="7 8">17Sr1-43</strain>
    </source>
</reference>
<dbReference type="OrthoDB" id="9795613at2"/>